<keyword evidence="6" id="KW-0032">Aminotransferase</keyword>
<proteinExistence type="inferred from homology"/>
<keyword evidence="3 4" id="KW-0663">Pyridoxal phosphate</keyword>
<gene>
    <name evidence="6" type="ORF">L288_12570</name>
</gene>
<evidence type="ECO:0000256" key="5">
    <source>
        <dbReference type="SAM" id="MobiDB-lite"/>
    </source>
</evidence>
<dbReference type="CDD" id="cd00616">
    <property type="entry name" value="AHBA_syn"/>
    <property type="match status" value="1"/>
</dbReference>
<dbReference type="PIRSF" id="PIRSF000390">
    <property type="entry name" value="PLP_StrS"/>
    <property type="match status" value="1"/>
</dbReference>
<dbReference type="Proteomes" id="UP000015525">
    <property type="component" value="Unassembled WGS sequence"/>
</dbReference>
<comment type="similarity">
    <text evidence="1 4">Belongs to the DegT/DnrJ/EryC1 family.</text>
</comment>
<dbReference type="Pfam" id="PF01041">
    <property type="entry name" value="DegT_DnrJ_EryC1"/>
    <property type="match status" value="1"/>
</dbReference>
<comment type="caution">
    <text evidence="6">The sequence shown here is derived from an EMBL/GenBank/DDBJ whole genome shotgun (WGS) entry which is preliminary data.</text>
</comment>
<dbReference type="Gene3D" id="3.90.1150.10">
    <property type="entry name" value="Aspartate Aminotransferase, domain 1"/>
    <property type="match status" value="1"/>
</dbReference>
<dbReference type="Gene3D" id="3.40.640.10">
    <property type="entry name" value="Type I PLP-dependent aspartate aminotransferase-like (Major domain)"/>
    <property type="match status" value="1"/>
</dbReference>
<dbReference type="AlphaFoldDB" id="T0H020"/>
<evidence type="ECO:0000313" key="6">
    <source>
        <dbReference type="EMBL" id="EQB05473.1"/>
    </source>
</evidence>
<feature type="active site" description="Proton acceptor" evidence="2">
    <location>
        <position position="208"/>
    </location>
</feature>
<evidence type="ECO:0000256" key="1">
    <source>
        <dbReference type="ARBA" id="ARBA00037999"/>
    </source>
</evidence>
<sequence length="414" mass="44164">MIQAAAASLASVQASSAGDRRSPLDNPQLRWPQHEPDEIAAVVRLLEAGRVNSMMHGEQTRQFEAEFAAFCGMPHGIAVSNGTVALELALRALGIGPGDEVIVPCRSFFATAACVVAVGAAPVFADIDPVSNGIDPQSARRMISPRTAAMICVHLGGWPCDMLALRALADEEGLWLVEDCAQAHGASLHGRMAGSWGDAAAFSFCTDKIMSTGGEGGMLLLREEAHWKRAWAYKDHGKNPDKFFSPPAESGFRYLHDSFGTNWRMTEMQAAIGRAQLAKLSGWVARRRRNAAALSGYLAGEPGVHVPPIPDHVGHAFYRLYAAIDPERLGKAGSTVAVIDSMCRMGMPVGSGSCADMSKEAAFADAPPRRDGDLAAAQEAGRRSIAFPVDHLLDEEDMRRMAQCLSAALAGLES</sequence>
<dbReference type="RefSeq" id="WP_021238733.1">
    <property type="nucleotide sequence ID" value="NZ_ATHO01000109.1"/>
</dbReference>
<feature type="modified residue" description="N6-(pyridoxal phosphate)lysine" evidence="3">
    <location>
        <position position="208"/>
    </location>
</feature>
<dbReference type="GO" id="GO:0030170">
    <property type="term" value="F:pyridoxal phosphate binding"/>
    <property type="evidence" value="ECO:0007669"/>
    <property type="project" value="TreeGrafter"/>
</dbReference>
<dbReference type="EMBL" id="ATHO01000109">
    <property type="protein sequence ID" value="EQB05473.1"/>
    <property type="molecule type" value="Genomic_DNA"/>
</dbReference>
<dbReference type="SUPFAM" id="SSF53383">
    <property type="entry name" value="PLP-dependent transferases"/>
    <property type="match status" value="1"/>
</dbReference>
<dbReference type="PANTHER" id="PTHR30244">
    <property type="entry name" value="TRANSAMINASE"/>
    <property type="match status" value="1"/>
</dbReference>
<keyword evidence="6" id="KW-0808">Transferase</keyword>
<evidence type="ECO:0000256" key="3">
    <source>
        <dbReference type="PIRSR" id="PIRSR000390-2"/>
    </source>
</evidence>
<dbReference type="PANTHER" id="PTHR30244:SF34">
    <property type="entry name" value="DTDP-4-AMINO-4,6-DIDEOXYGALACTOSE TRANSAMINASE"/>
    <property type="match status" value="1"/>
</dbReference>
<dbReference type="InterPro" id="IPR015421">
    <property type="entry name" value="PyrdxlP-dep_Trfase_major"/>
</dbReference>
<feature type="region of interest" description="Disordered" evidence="5">
    <location>
        <begin position="13"/>
        <end position="33"/>
    </location>
</feature>
<keyword evidence="7" id="KW-1185">Reference proteome</keyword>
<dbReference type="InterPro" id="IPR000653">
    <property type="entry name" value="DegT/StrS_aminotransferase"/>
</dbReference>
<accession>T0H020</accession>
<protein>
    <submittedName>
        <fullName evidence="6">Aminotransferase</fullName>
    </submittedName>
</protein>
<name>T0H020_9SPHN</name>
<organism evidence="6 7">
    <name type="scientific">Sphingobium quisquiliarum P25</name>
    <dbReference type="NCBI Taxonomy" id="1329909"/>
    <lineage>
        <taxon>Bacteria</taxon>
        <taxon>Pseudomonadati</taxon>
        <taxon>Pseudomonadota</taxon>
        <taxon>Alphaproteobacteria</taxon>
        <taxon>Sphingomonadales</taxon>
        <taxon>Sphingomonadaceae</taxon>
        <taxon>Sphingobium</taxon>
    </lineage>
</organism>
<dbReference type="InterPro" id="IPR015422">
    <property type="entry name" value="PyrdxlP-dep_Trfase_small"/>
</dbReference>
<reference evidence="6 7" key="1">
    <citation type="journal article" date="2013" name="Genome Announc.">
        <title>Draft Genome Sequence of Sphingobium quisquiliarum Strain P25T, a Novel Hexachlorocyclohexane (HCH)-Degrading Bacterium Isolated from an HCH Dumpsite.</title>
        <authorList>
            <person name="Kumar Singh A."/>
            <person name="Sangwan N."/>
            <person name="Sharma A."/>
            <person name="Gupta V."/>
            <person name="Khurana J.P."/>
            <person name="Lal R."/>
        </authorList>
    </citation>
    <scope>NUCLEOTIDE SEQUENCE [LARGE SCALE GENOMIC DNA]</scope>
    <source>
        <strain evidence="6 7">P25</strain>
    </source>
</reference>
<evidence type="ECO:0000313" key="7">
    <source>
        <dbReference type="Proteomes" id="UP000015525"/>
    </source>
</evidence>
<evidence type="ECO:0000256" key="4">
    <source>
        <dbReference type="RuleBase" id="RU004508"/>
    </source>
</evidence>
<dbReference type="GO" id="GO:0008483">
    <property type="term" value="F:transaminase activity"/>
    <property type="evidence" value="ECO:0007669"/>
    <property type="project" value="UniProtKB-KW"/>
</dbReference>
<evidence type="ECO:0000256" key="2">
    <source>
        <dbReference type="PIRSR" id="PIRSR000390-1"/>
    </source>
</evidence>
<dbReference type="InterPro" id="IPR015424">
    <property type="entry name" value="PyrdxlP-dep_Trfase"/>
</dbReference>
<dbReference type="GO" id="GO:0000271">
    <property type="term" value="P:polysaccharide biosynthetic process"/>
    <property type="evidence" value="ECO:0007669"/>
    <property type="project" value="TreeGrafter"/>
</dbReference>
<dbReference type="PATRIC" id="fig|1329909.3.peg.2433"/>